<dbReference type="Proteomes" id="UP000007460">
    <property type="component" value="Chromosome"/>
</dbReference>
<keyword evidence="11" id="KW-0326">Glycosidase</keyword>
<dbReference type="PANTHER" id="PTHR33693">
    <property type="entry name" value="TYPE-5 URACIL-DNA GLYCOSYLASE"/>
    <property type="match status" value="1"/>
</dbReference>
<keyword evidence="7" id="KW-0234">DNA repair</keyword>
<dbReference type="InterPro" id="IPR044147">
    <property type="entry name" value="UdgB-like"/>
</dbReference>
<dbReference type="SUPFAM" id="SSF52141">
    <property type="entry name" value="Uracil-DNA glycosylase-like"/>
    <property type="match status" value="1"/>
</dbReference>
<evidence type="ECO:0000256" key="8">
    <source>
        <dbReference type="ARBA" id="ARBA00023779"/>
    </source>
</evidence>
<feature type="domain" description="Uracil-DNA glycosylase-like" evidence="10">
    <location>
        <begin position="41"/>
        <end position="216"/>
    </location>
</feature>
<keyword evidence="4 11" id="KW-0378">Hydrolase</keyword>
<name>D5BR86_PUNMI</name>
<dbReference type="AlphaFoldDB" id="D5BR86"/>
<dbReference type="InterPro" id="IPR005122">
    <property type="entry name" value="Uracil-DNA_glycosylase-like"/>
</dbReference>
<dbReference type="GO" id="GO:0004844">
    <property type="term" value="F:uracil DNA N-glycosylase activity"/>
    <property type="evidence" value="ECO:0007669"/>
    <property type="project" value="InterPro"/>
</dbReference>
<dbReference type="STRING" id="488538.SAR116_0540"/>
<evidence type="ECO:0000256" key="1">
    <source>
        <dbReference type="ARBA" id="ARBA00022485"/>
    </source>
</evidence>
<keyword evidence="6" id="KW-0411">Iron-sulfur</keyword>
<keyword evidence="5" id="KW-0408">Iron</keyword>
<protein>
    <recommendedName>
        <fullName evidence="9">Type-5 uracil-DNA glycosylase</fullName>
    </recommendedName>
</protein>
<evidence type="ECO:0000313" key="12">
    <source>
        <dbReference type="Proteomes" id="UP000007460"/>
    </source>
</evidence>
<dbReference type="HOGENOM" id="CLU_083279_0_0_5"/>
<dbReference type="InterPro" id="IPR036895">
    <property type="entry name" value="Uracil-DNA_glycosylase-like_sf"/>
</dbReference>
<gene>
    <name evidence="11" type="ordered locus">SAR116_0540</name>
</gene>
<dbReference type="KEGG" id="apb:SAR116_0540"/>
<evidence type="ECO:0000256" key="5">
    <source>
        <dbReference type="ARBA" id="ARBA00023004"/>
    </source>
</evidence>
<dbReference type="CDD" id="cd10031">
    <property type="entry name" value="UDG-F5_TTUDGB_like"/>
    <property type="match status" value="1"/>
</dbReference>
<dbReference type="SMART" id="SM00986">
    <property type="entry name" value="UDG"/>
    <property type="match status" value="1"/>
</dbReference>
<dbReference type="GO" id="GO:0006284">
    <property type="term" value="P:base-excision repair"/>
    <property type="evidence" value="ECO:0007669"/>
    <property type="project" value="InterPro"/>
</dbReference>
<evidence type="ECO:0000256" key="6">
    <source>
        <dbReference type="ARBA" id="ARBA00023014"/>
    </source>
</evidence>
<keyword evidence="12" id="KW-1185">Reference proteome</keyword>
<keyword evidence="3" id="KW-0227">DNA damage</keyword>
<evidence type="ECO:0000256" key="7">
    <source>
        <dbReference type="ARBA" id="ARBA00023204"/>
    </source>
</evidence>
<dbReference type="GO" id="GO:0051539">
    <property type="term" value="F:4 iron, 4 sulfur cluster binding"/>
    <property type="evidence" value="ECO:0007669"/>
    <property type="project" value="UniProtKB-KW"/>
</dbReference>
<evidence type="ECO:0000259" key="10">
    <source>
        <dbReference type="SMART" id="SM00986"/>
    </source>
</evidence>
<keyword evidence="2" id="KW-0479">Metal-binding</keyword>
<organism evidence="11 12">
    <name type="scientific">Puniceispirillum marinum (strain IMCC1322)</name>
    <dbReference type="NCBI Taxonomy" id="488538"/>
    <lineage>
        <taxon>Bacteria</taxon>
        <taxon>Pseudomonadati</taxon>
        <taxon>Pseudomonadota</taxon>
        <taxon>Alphaproteobacteria</taxon>
        <taxon>Candidatus Puniceispirillales</taxon>
        <taxon>Candidatus Puniceispirillaceae</taxon>
        <taxon>Candidatus Puniceispirillum</taxon>
    </lineage>
</organism>
<comment type="similarity">
    <text evidence="8">Belongs to the uracil-DNA glycosylase (UDG) superfamily. Type 5 (UDGb) family.</text>
</comment>
<dbReference type="GO" id="GO:0046872">
    <property type="term" value="F:metal ion binding"/>
    <property type="evidence" value="ECO:0007669"/>
    <property type="project" value="UniProtKB-KW"/>
</dbReference>
<proteinExistence type="inferred from homology"/>
<dbReference type="OrthoDB" id="9787663at2"/>
<accession>D5BR86</accession>
<evidence type="ECO:0000256" key="2">
    <source>
        <dbReference type="ARBA" id="ARBA00022723"/>
    </source>
</evidence>
<evidence type="ECO:0000256" key="3">
    <source>
        <dbReference type="ARBA" id="ARBA00022763"/>
    </source>
</evidence>
<evidence type="ECO:0000256" key="9">
    <source>
        <dbReference type="ARBA" id="ARBA00023887"/>
    </source>
</evidence>
<evidence type="ECO:0000313" key="11">
    <source>
        <dbReference type="EMBL" id="ADE38783.1"/>
    </source>
</evidence>
<dbReference type="SMART" id="SM00987">
    <property type="entry name" value="UreE_C"/>
    <property type="match status" value="1"/>
</dbReference>
<dbReference type="Gene3D" id="3.40.470.10">
    <property type="entry name" value="Uracil-DNA glycosylase-like domain"/>
    <property type="match status" value="1"/>
</dbReference>
<evidence type="ECO:0000256" key="4">
    <source>
        <dbReference type="ARBA" id="ARBA00022801"/>
    </source>
</evidence>
<dbReference type="Pfam" id="PF03167">
    <property type="entry name" value="UDG"/>
    <property type="match status" value="1"/>
</dbReference>
<reference evidence="11 12" key="1">
    <citation type="journal article" date="2010" name="J. Bacteriol.">
        <title>Complete genome sequence of "Candidatus Puniceispirillum marinum" IMCC1322, a representative of the SAR116 clade in the Alphaproteobacteria.</title>
        <authorList>
            <person name="Oh H.M."/>
            <person name="Kwon K.K."/>
            <person name="Kang I."/>
            <person name="Kang S.G."/>
            <person name="Lee J.H."/>
            <person name="Kim S.J."/>
            <person name="Cho J.C."/>
        </authorList>
    </citation>
    <scope>NUCLEOTIDE SEQUENCE [LARGE SCALE GENOMIC DNA]</scope>
    <source>
        <strain evidence="11 12">IMCC1322</strain>
    </source>
</reference>
<dbReference type="EMBL" id="CP001751">
    <property type="protein sequence ID" value="ADE38783.1"/>
    <property type="molecule type" value="Genomic_DNA"/>
</dbReference>
<dbReference type="GO" id="GO:0033958">
    <property type="term" value="F:DNA-deoxyinosine glycosylase activity"/>
    <property type="evidence" value="ECO:0007669"/>
    <property type="project" value="InterPro"/>
</dbReference>
<dbReference type="InterPro" id="IPR051536">
    <property type="entry name" value="UDG_Type-4/5"/>
</dbReference>
<dbReference type="RefSeq" id="WP_013045412.1">
    <property type="nucleotide sequence ID" value="NC_014010.1"/>
</dbReference>
<keyword evidence="1" id="KW-0004">4Fe-4S</keyword>
<dbReference type="eggNOG" id="COG1573">
    <property type="taxonomic scope" value="Bacteria"/>
</dbReference>
<sequence>MTPRLSTFSPPPADCALCPRLHDYLQTYAKTHPEWHNAPVDAMGSLKAQVLIVGLAPGLKGANATGRPFTGDSAGGYLFEMLGRFGMAHGAYGGHANDGIRLDDVRITNAVRCVPPQNKPSAVETHNCRPFLVGEIMAMANLKVVLALGRLAHDAVLRATGYRYAEYLFTHASHHQIVSKMADGNARKLQLISSYHCSRYNTQTRRLTDDMFSHIFSMVKDEINLEN</sequence>
<dbReference type="PANTHER" id="PTHR33693:SF3">
    <property type="entry name" value="TYPE-5 URACIL-DNA GLYCOSYLASE"/>
    <property type="match status" value="1"/>
</dbReference>